<accession>A0A917X074</accession>
<dbReference type="Proteomes" id="UP000642070">
    <property type="component" value="Unassembled WGS sequence"/>
</dbReference>
<evidence type="ECO:0000256" key="1">
    <source>
        <dbReference type="SAM" id="MobiDB-lite"/>
    </source>
</evidence>
<keyword evidence="2" id="KW-0812">Transmembrane</keyword>
<organism evidence="3 4">
    <name type="scientific">Dactylosporangium sucinum</name>
    <dbReference type="NCBI Taxonomy" id="1424081"/>
    <lineage>
        <taxon>Bacteria</taxon>
        <taxon>Bacillati</taxon>
        <taxon>Actinomycetota</taxon>
        <taxon>Actinomycetes</taxon>
        <taxon>Micromonosporales</taxon>
        <taxon>Micromonosporaceae</taxon>
        <taxon>Dactylosporangium</taxon>
    </lineage>
</organism>
<feature type="transmembrane region" description="Helical" evidence="2">
    <location>
        <begin position="34"/>
        <end position="57"/>
    </location>
</feature>
<dbReference type="AlphaFoldDB" id="A0A917X074"/>
<keyword evidence="4" id="KW-1185">Reference proteome</keyword>
<keyword evidence="2" id="KW-1133">Transmembrane helix</keyword>
<sequence>MHRIFVPLLVYPIAPSGEQNAPGVTIGPPPPPGAVVFGAGGFGAVVVFFGTAVVVFAPPGAVTPGAPPAPASTEAAAATDDDGDGDGLGDADGDAWAACTPLFAGVSAGPHPARASSVAAAMVSRRVRVIVAWSTRRVPERIG</sequence>
<proteinExistence type="predicted"/>
<evidence type="ECO:0000313" key="3">
    <source>
        <dbReference type="EMBL" id="GGM52892.1"/>
    </source>
</evidence>
<evidence type="ECO:0000313" key="4">
    <source>
        <dbReference type="Proteomes" id="UP000642070"/>
    </source>
</evidence>
<gene>
    <name evidence="3" type="ORF">GCM10007977_063070</name>
</gene>
<feature type="region of interest" description="Disordered" evidence="1">
    <location>
        <begin position="63"/>
        <end position="92"/>
    </location>
</feature>
<reference evidence="3" key="1">
    <citation type="journal article" date="2014" name="Int. J. Syst. Evol. Microbiol.">
        <title>Complete genome sequence of Corynebacterium casei LMG S-19264T (=DSM 44701T), isolated from a smear-ripened cheese.</title>
        <authorList>
            <consortium name="US DOE Joint Genome Institute (JGI-PGF)"/>
            <person name="Walter F."/>
            <person name="Albersmeier A."/>
            <person name="Kalinowski J."/>
            <person name="Ruckert C."/>
        </authorList>
    </citation>
    <scope>NUCLEOTIDE SEQUENCE</scope>
    <source>
        <strain evidence="3">JCM 19831</strain>
    </source>
</reference>
<name>A0A917X074_9ACTN</name>
<comment type="caution">
    <text evidence="3">The sequence shown here is derived from an EMBL/GenBank/DDBJ whole genome shotgun (WGS) entry which is preliminary data.</text>
</comment>
<feature type="compositionally biased region" description="Acidic residues" evidence="1">
    <location>
        <begin position="79"/>
        <end position="92"/>
    </location>
</feature>
<evidence type="ECO:0000256" key="2">
    <source>
        <dbReference type="SAM" id="Phobius"/>
    </source>
</evidence>
<protein>
    <submittedName>
        <fullName evidence="3">Uncharacterized protein</fullName>
    </submittedName>
</protein>
<dbReference type="EMBL" id="BMPI01000035">
    <property type="protein sequence ID" value="GGM52892.1"/>
    <property type="molecule type" value="Genomic_DNA"/>
</dbReference>
<reference evidence="3" key="2">
    <citation type="submission" date="2020-09" db="EMBL/GenBank/DDBJ databases">
        <authorList>
            <person name="Sun Q."/>
            <person name="Ohkuma M."/>
        </authorList>
    </citation>
    <scope>NUCLEOTIDE SEQUENCE</scope>
    <source>
        <strain evidence="3">JCM 19831</strain>
    </source>
</reference>
<keyword evidence="2" id="KW-0472">Membrane</keyword>